<dbReference type="SUPFAM" id="SSF52172">
    <property type="entry name" value="CheY-like"/>
    <property type="match status" value="1"/>
</dbReference>
<feature type="domain" description="ANTAR" evidence="5">
    <location>
        <begin position="167"/>
        <end position="228"/>
    </location>
</feature>
<gene>
    <name evidence="6" type="ORF">AWC14_00940</name>
</gene>
<dbReference type="RefSeq" id="WP_045381384.1">
    <property type="nucleotide sequence ID" value="NZ_BBKA01000077.1"/>
</dbReference>
<dbReference type="OrthoDB" id="4629915at2"/>
<evidence type="ECO:0000256" key="3">
    <source>
        <dbReference type="ARBA" id="ARBA00023015"/>
    </source>
</evidence>
<evidence type="ECO:0000313" key="6">
    <source>
        <dbReference type="EMBL" id="ORV98819.1"/>
    </source>
</evidence>
<dbReference type="Pfam" id="PF03861">
    <property type="entry name" value="ANTAR"/>
    <property type="match status" value="1"/>
</dbReference>
<dbReference type="InterPro" id="IPR036388">
    <property type="entry name" value="WH-like_DNA-bd_sf"/>
</dbReference>
<dbReference type="Proteomes" id="UP000193487">
    <property type="component" value="Unassembled WGS sequence"/>
</dbReference>
<reference evidence="6 7" key="1">
    <citation type="submission" date="2016-01" db="EMBL/GenBank/DDBJ databases">
        <title>The new phylogeny of the genus Mycobacterium.</title>
        <authorList>
            <person name="Tarcisio F."/>
            <person name="Conor M."/>
            <person name="Antonella G."/>
            <person name="Elisabetta G."/>
            <person name="Giulia F.S."/>
            <person name="Sara T."/>
            <person name="Anna F."/>
            <person name="Clotilde B."/>
            <person name="Roberto B."/>
            <person name="Veronica D.S."/>
            <person name="Fabio R."/>
            <person name="Monica P."/>
            <person name="Olivier J."/>
            <person name="Enrico T."/>
            <person name="Nicola S."/>
        </authorList>
    </citation>
    <scope>NUCLEOTIDE SEQUENCE [LARGE SCALE GENOMIC DNA]</scope>
    <source>
        <strain evidence="6 7">DSM 45166</strain>
    </source>
</reference>
<keyword evidence="7" id="KW-1185">Reference proteome</keyword>
<evidence type="ECO:0000313" key="7">
    <source>
        <dbReference type="Proteomes" id="UP000193487"/>
    </source>
</evidence>
<dbReference type="InterPro" id="IPR003018">
    <property type="entry name" value="GAF"/>
</dbReference>
<comment type="caution">
    <text evidence="6">The sequence shown here is derived from an EMBL/GenBank/DDBJ whole genome shotgun (WGS) entry which is preliminary data.</text>
</comment>
<keyword evidence="1" id="KW-0808">Transferase</keyword>
<dbReference type="Gene3D" id="1.10.10.10">
    <property type="entry name" value="Winged helix-like DNA-binding domain superfamily/Winged helix DNA-binding domain"/>
    <property type="match status" value="1"/>
</dbReference>
<dbReference type="InterPro" id="IPR011006">
    <property type="entry name" value="CheY-like_superfamily"/>
</dbReference>
<dbReference type="SUPFAM" id="SSF55781">
    <property type="entry name" value="GAF domain-like"/>
    <property type="match status" value="1"/>
</dbReference>
<organism evidence="6 7">
    <name type="scientific">Mycobacterium kyorinense</name>
    <dbReference type="NCBI Taxonomy" id="487514"/>
    <lineage>
        <taxon>Bacteria</taxon>
        <taxon>Bacillati</taxon>
        <taxon>Actinomycetota</taxon>
        <taxon>Actinomycetes</taxon>
        <taxon>Mycobacteriales</taxon>
        <taxon>Mycobacteriaceae</taxon>
        <taxon>Mycobacterium</taxon>
    </lineage>
</organism>
<evidence type="ECO:0000256" key="1">
    <source>
        <dbReference type="ARBA" id="ARBA00022679"/>
    </source>
</evidence>
<dbReference type="PROSITE" id="PS50921">
    <property type="entry name" value="ANTAR"/>
    <property type="match status" value="1"/>
</dbReference>
<evidence type="ECO:0000256" key="2">
    <source>
        <dbReference type="ARBA" id="ARBA00022777"/>
    </source>
</evidence>
<accession>A0A1X1XJ56</accession>
<keyword evidence="2" id="KW-0418">Kinase</keyword>
<dbReference type="PIRSF" id="PIRSF036625">
    <property type="entry name" value="GAF_ANTAR"/>
    <property type="match status" value="1"/>
</dbReference>
<name>A0A1X1XJ56_9MYCO</name>
<dbReference type="SMART" id="SM00065">
    <property type="entry name" value="GAF"/>
    <property type="match status" value="1"/>
</dbReference>
<dbReference type="InterPro" id="IPR005561">
    <property type="entry name" value="ANTAR"/>
</dbReference>
<dbReference type="GO" id="GO:0003723">
    <property type="term" value="F:RNA binding"/>
    <property type="evidence" value="ECO:0007669"/>
    <property type="project" value="InterPro"/>
</dbReference>
<proteinExistence type="predicted"/>
<dbReference type="InterPro" id="IPR012074">
    <property type="entry name" value="GAF_ANTAR"/>
</dbReference>
<dbReference type="GO" id="GO:0016301">
    <property type="term" value="F:kinase activity"/>
    <property type="evidence" value="ECO:0007669"/>
    <property type="project" value="UniProtKB-KW"/>
</dbReference>
<dbReference type="SMART" id="SM01012">
    <property type="entry name" value="ANTAR"/>
    <property type="match status" value="1"/>
</dbReference>
<keyword evidence="3" id="KW-0805">Transcription regulation</keyword>
<sequence length="257" mass="28666">MNEQLHSLSRELAEVGRLVDDDDVISVVERMVRRAVRTIPGCEHATVTVEVAPGKLETVAGGEIAALAHHPDEPRPWEGPILDAIRYREPRRVEDAETEQRWAGFAERMRSAGFRSCLALPLPAFRRPSVGCTLFSSRPNQFTEHVMDLVMLFALHAGTTFDNAALYDDSRRLVDHLHAALATRDLIGQAKGLLMRHYSCDSDDAFDRLRHASQHHNVKLRHLAAELVEAQEQGRLEPVLNRWFATGEEPSGAAAAT</sequence>
<dbReference type="Gene3D" id="3.30.450.40">
    <property type="match status" value="1"/>
</dbReference>
<dbReference type="AlphaFoldDB" id="A0A1X1XJ56"/>
<dbReference type="Pfam" id="PF13185">
    <property type="entry name" value="GAF_2"/>
    <property type="match status" value="1"/>
</dbReference>
<evidence type="ECO:0000259" key="5">
    <source>
        <dbReference type="PROSITE" id="PS50921"/>
    </source>
</evidence>
<protein>
    <recommendedName>
        <fullName evidence="5">ANTAR domain-containing protein</fullName>
    </recommendedName>
</protein>
<dbReference type="InterPro" id="IPR029016">
    <property type="entry name" value="GAF-like_dom_sf"/>
</dbReference>
<dbReference type="EMBL" id="LQPE01000159">
    <property type="protein sequence ID" value="ORV98819.1"/>
    <property type="molecule type" value="Genomic_DNA"/>
</dbReference>
<keyword evidence="4" id="KW-0804">Transcription</keyword>
<evidence type="ECO:0000256" key="4">
    <source>
        <dbReference type="ARBA" id="ARBA00023163"/>
    </source>
</evidence>